<feature type="region of interest" description="Disordered" evidence="1">
    <location>
        <begin position="52"/>
        <end position="118"/>
    </location>
</feature>
<proteinExistence type="predicted"/>
<dbReference type="RefSeq" id="WP_200311510.1">
    <property type="nucleotide sequence ID" value="NZ_JAENIM010000039.1"/>
</dbReference>
<evidence type="ECO:0000256" key="1">
    <source>
        <dbReference type="SAM" id="MobiDB-lite"/>
    </source>
</evidence>
<dbReference type="Proteomes" id="UP000624703">
    <property type="component" value="Unassembled WGS sequence"/>
</dbReference>
<protein>
    <recommendedName>
        <fullName evidence="4">Lipoprotein</fullName>
    </recommendedName>
</protein>
<feature type="compositionally biased region" description="Low complexity" evidence="1">
    <location>
        <begin position="139"/>
        <end position="156"/>
    </location>
</feature>
<gene>
    <name evidence="2" type="ORF">JIN82_10130</name>
</gene>
<evidence type="ECO:0000313" key="2">
    <source>
        <dbReference type="EMBL" id="MBK1791510.1"/>
    </source>
</evidence>
<evidence type="ECO:0008006" key="4">
    <source>
        <dbReference type="Google" id="ProtNLM"/>
    </source>
</evidence>
<reference evidence="2" key="1">
    <citation type="submission" date="2021-01" db="EMBL/GenBank/DDBJ databases">
        <title>Modified the classification status of verrucomicrobia.</title>
        <authorList>
            <person name="Feng X."/>
        </authorList>
    </citation>
    <scope>NUCLEOTIDE SEQUENCE</scope>
    <source>
        <strain evidence="2">_KCTC 22039</strain>
    </source>
</reference>
<feature type="compositionally biased region" description="Polar residues" evidence="1">
    <location>
        <begin position="91"/>
        <end position="115"/>
    </location>
</feature>
<dbReference type="AlphaFoldDB" id="A0A8J7MF19"/>
<feature type="compositionally biased region" description="Polar residues" evidence="1">
    <location>
        <begin position="162"/>
        <end position="201"/>
    </location>
</feature>
<accession>A0A8J7MF19</accession>
<comment type="caution">
    <text evidence="2">The sequence shown here is derived from an EMBL/GenBank/DDBJ whole genome shotgun (WGS) entry which is preliminary data.</text>
</comment>
<dbReference type="EMBL" id="JAENIM010000039">
    <property type="protein sequence ID" value="MBK1791510.1"/>
    <property type="molecule type" value="Genomic_DNA"/>
</dbReference>
<keyword evidence="3" id="KW-1185">Reference proteome</keyword>
<dbReference type="PROSITE" id="PS51257">
    <property type="entry name" value="PROKAR_LIPOPROTEIN"/>
    <property type="match status" value="1"/>
</dbReference>
<feature type="compositionally biased region" description="Basic and acidic residues" evidence="1">
    <location>
        <begin position="52"/>
        <end position="64"/>
    </location>
</feature>
<evidence type="ECO:0000313" key="3">
    <source>
        <dbReference type="Proteomes" id="UP000624703"/>
    </source>
</evidence>
<name>A0A8J7MF19_9BACT</name>
<organism evidence="2 3">
    <name type="scientific">Persicirhabdus sediminis</name>
    <dbReference type="NCBI Taxonomy" id="454144"/>
    <lineage>
        <taxon>Bacteria</taxon>
        <taxon>Pseudomonadati</taxon>
        <taxon>Verrucomicrobiota</taxon>
        <taxon>Verrucomicrobiia</taxon>
        <taxon>Verrucomicrobiales</taxon>
        <taxon>Verrucomicrobiaceae</taxon>
        <taxon>Persicirhabdus</taxon>
    </lineage>
</organism>
<feature type="region of interest" description="Disordered" evidence="1">
    <location>
        <begin position="131"/>
        <end position="201"/>
    </location>
</feature>
<sequence>MNCRSLIYMGFASVLVASCATERTVTTRKVQSKDGFGDKYTTDVKMTTQEDGSVKVENGKRSQYDRNSNNKYGNNLPFGSQDYAAKDRGRSSWNGNTKYNQGKSYQGNTTSNYGNESPAFLNYQSQANAQGQTAYGSDKGYSTGSYSSRSTSTTQQKRMRTQQDAASASTQKTFAQPSITNWKDQQSGGMSISETSSMMGR</sequence>